<sequence length="176" mass="20027">MEVVMIRHTRVGVDKGTCYGWSDVPVAETFEQEAAVTKGNLDTFGEFDAVFSSPLTRALRLAVYCGYPEAIKDERLKEMNMGDWEMLKFDEIKDRRLQQWYDNYMTLPTTNGESFPMLYDRVSSFLDELRGKPFHRVAIFAHGGVLMCGGIYTGMFTKEDCFNHLAAYGGIQAMSL</sequence>
<dbReference type="SUPFAM" id="SSF53254">
    <property type="entry name" value="Phosphoglycerate mutase-like"/>
    <property type="match status" value="1"/>
</dbReference>
<dbReference type="Proteomes" id="UP001193734">
    <property type="component" value="Unassembled WGS sequence"/>
</dbReference>
<keyword evidence="2" id="KW-1185">Reference proteome</keyword>
<protein>
    <submittedName>
        <fullName evidence="1">Alpha-ribazole phosphatase family protein</fullName>
    </submittedName>
</protein>
<dbReference type="InterPro" id="IPR050275">
    <property type="entry name" value="PGM_Phosphatase"/>
</dbReference>
<dbReference type="PANTHER" id="PTHR48100">
    <property type="entry name" value="BROAD-SPECIFICITY PHOSPHATASE YOR283W-RELATED"/>
    <property type="match status" value="1"/>
</dbReference>
<dbReference type="InterPro" id="IPR029033">
    <property type="entry name" value="His_PPase_superfam"/>
</dbReference>
<evidence type="ECO:0000313" key="2">
    <source>
        <dbReference type="Proteomes" id="UP001193734"/>
    </source>
</evidence>
<organism evidence="1 2">
    <name type="scientific">Xylanibacter rodentium</name>
    <dbReference type="NCBI Taxonomy" id="2736289"/>
    <lineage>
        <taxon>Bacteria</taxon>
        <taxon>Pseudomonadati</taxon>
        <taxon>Bacteroidota</taxon>
        <taxon>Bacteroidia</taxon>
        <taxon>Bacteroidales</taxon>
        <taxon>Prevotellaceae</taxon>
        <taxon>Xylanibacter</taxon>
    </lineage>
</organism>
<dbReference type="CDD" id="cd07067">
    <property type="entry name" value="HP_PGM_like"/>
    <property type="match status" value="1"/>
</dbReference>
<name>A0ABX2AR65_9BACT</name>
<dbReference type="GeneID" id="82156460"/>
<accession>A0ABX2AR65</accession>
<proteinExistence type="predicted"/>
<evidence type="ECO:0000313" key="1">
    <source>
        <dbReference type="EMBL" id="NPE13046.1"/>
    </source>
</evidence>
<comment type="caution">
    <text evidence="1">The sequence shown here is derived from an EMBL/GenBank/DDBJ whole genome shotgun (WGS) entry which is preliminary data.</text>
</comment>
<dbReference type="Pfam" id="PF00300">
    <property type="entry name" value="His_Phos_1"/>
    <property type="match status" value="1"/>
</dbReference>
<dbReference type="SMART" id="SM00855">
    <property type="entry name" value="PGAM"/>
    <property type="match status" value="1"/>
</dbReference>
<reference evidence="1 2" key="1">
    <citation type="submission" date="2020-05" db="EMBL/GenBank/DDBJ databases">
        <title>Distinct polysaccharide utilization as determinants for interspecies competition between intestinal Prevotella spp.</title>
        <authorList>
            <person name="Galvez E.J.C."/>
            <person name="Iljazovic A."/>
            <person name="Strowig T."/>
        </authorList>
    </citation>
    <scope>NUCLEOTIDE SEQUENCE [LARGE SCALE GENOMIC DNA]</scope>
    <source>
        <strain evidence="1 2">PROD</strain>
    </source>
</reference>
<dbReference type="Gene3D" id="3.40.50.1240">
    <property type="entry name" value="Phosphoglycerate mutase-like"/>
    <property type="match status" value="1"/>
</dbReference>
<dbReference type="InterPro" id="IPR013078">
    <property type="entry name" value="His_Pase_superF_clade-1"/>
</dbReference>
<gene>
    <name evidence="1" type="ORF">HPS55_01650</name>
</gene>
<dbReference type="EMBL" id="JABKKE010000001">
    <property type="protein sequence ID" value="NPE13046.1"/>
    <property type="molecule type" value="Genomic_DNA"/>
</dbReference>
<dbReference type="RefSeq" id="WP_172178482.1">
    <property type="nucleotide sequence ID" value="NZ_CASGIA010000003.1"/>
</dbReference>